<gene>
    <name evidence="3" type="ORF">CROQUDRAFT_502941</name>
</gene>
<dbReference type="Pfam" id="PF08240">
    <property type="entry name" value="ADH_N"/>
    <property type="match status" value="1"/>
</dbReference>
<dbReference type="OrthoDB" id="201656at2759"/>
<dbReference type="InterPro" id="IPR013154">
    <property type="entry name" value="ADH-like_N"/>
</dbReference>
<evidence type="ECO:0000313" key="4">
    <source>
        <dbReference type="Proteomes" id="UP000886653"/>
    </source>
</evidence>
<dbReference type="AlphaFoldDB" id="A0A9P6NY15"/>
<accession>A0A9P6NY15</accession>
<protein>
    <recommendedName>
        <fullName evidence="2">Alcohol dehydrogenase-like N-terminal domain-containing protein</fullName>
    </recommendedName>
</protein>
<sequence>MDVSLLSAHKSYHESEPSPRSIQNVTFLNPKRNSQSAQSIATNSKRWSQRERSAVTVDSNLSTLSETRVMVNPNRFNDLSSCTRDRRVRQKKVQEEEERLGVVDLSEIVARMGYSPEEVESLESNFEPSTNLKSKELDLQPLTVHHTEFFPAINNTTSSTADSLMTSIDKPFDLRNQSSTYSRNRNRTSVYSLPPTRSVTANAFQNYPRRRMTGMSNVHASWSGQGQKKIHPYRSLPTLVIPSGGFEPNANPSKISRQLFETRTHSWNPTMYALSLVAPIRSNVPIASQLKYGNSISSPNQLGTGQILIEIHSVALDAWDLSILHTNLKNYENSKKSNHLNQNPFIPGRSFVGKVLDFGVAVKRLRRGDIVYGLQDIKKCGALAQQMVIDKDLVALAPVHSGLTIEQLACLPALGVPAHLVMSTICAGLPKGSKILILNGHKGLGAMMCDLVRYFRPGGDLWVTCHIPTAATSLEELGIATGRCEARGAREVIVEESVLQALNSIHESSYDIVIDTIGGRRIYDASRRILHHEGMFISCVGDKLRMEKLKDKVKMNMRSLRRTFIKKDQKKIGYWCLSPETDFDGQRQTIRDSLDEIRKLVEDSNHHYQHQFSLNLNEDPFEFFGRPVTSYSSLSNSIGIEPVIGAIYSFEESVKAFSKFDRLKVWNQRMIIQEPIDDHDDQLDLITGSIVVINIKKCPEKDLKKKK</sequence>
<dbReference type="InterPro" id="IPR050700">
    <property type="entry name" value="YIM1/Zinc_Alcohol_DH_Fams"/>
</dbReference>
<dbReference type="SUPFAM" id="SSF51735">
    <property type="entry name" value="NAD(P)-binding Rossmann-fold domains"/>
    <property type="match status" value="1"/>
</dbReference>
<dbReference type="Proteomes" id="UP000886653">
    <property type="component" value="Unassembled WGS sequence"/>
</dbReference>
<dbReference type="Gene3D" id="3.40.50.720">
    <property type="entry name" value="NAD(P)-binding Rossmann-like Domain"/>
    <property type="match status" value="1"/>
</dbReference>
<dbReference type="InterPro" id="IPR011032">
    <property type="entry name" value="GroES-like_sf"/>
</dbReference>
<evidence type="ECO:0000259" key="2">
    <source>
        <dbReference type="Pfam" id="PF08240"/>
    </source>
</evidence>
<proteinExistence type="predicted"/>
<keyword evidence="4" id="KW-1185">Reference proteome</keyword>
<organism evidence="3 4">
    <name type="scientific">Cronartium quercuum f. sp. fusiforme G11</name>
    <dbReference type="NCBI Taxonomy" id="708437"/>
    <lineage>
        <taxon>Eukaryota</taxon>
        <taxon>Fungi</taxon>
        <taxon>Dikarya</taxon>
        <taxon>Basidiomycota</taxon>
        <taxon>Pucciniomycotina</taxon>
        <taxon>Pucciniomycetes</taxon>
        <taxon>Pucciniales</taxon>
        <taxon>Coleosporiaceae</taxon>
        <taxon>Cronartium</taxon>
    </lineage>
</organism>
<reference evidence="3" key="1">
    <citation type="submission" date="2013-11" db="EMBL/GenBank/DDBJ databases">
        <title>Genome sequence of the fusiform rust pathogen reveals effectors for host alternation and coevolution with pine.</title>
        <authorList>
            <consortium name="DOE Joint Genome Institute"/>
            <person name="Smith K."/>
            <person name="Pendleton A."/>
            <person name="Kubisiak T."/>
            <person name="Anderson C."/>
            <person name="Salamov A."/>
            <person name="Aerts A."/>
            <person name="Riley R."/>
            <person name="Clum A."/>
            <person name="Lindquist E."/>
            <person name="Ence D."/>
            <person name="Campbell M."/>
            <person name="Kronenberg Z."/>
            <person name="Feau N."/>
            <person name="Dhillon B."/>
            <person name="Hamelin R."/>
            <person name="Burleigh J."/>
            <person name="Smith J."/>
            <person name="Yandell M."/>
            <person name="Nelson C."/>
            <person name="Grigoriev I."/>
            <person name="Davis J."/>
        </authorList>
    </citation>
    <scope>NUCLEOTIDE SEQUENCE</scope>
    <source>
        <strain evidence="3">G11</strain>
    </source>
</reference>
<feature type="compositionally biased region" description="Low complexity" evidence="1">
    <location>
        <begin position="175"/>
        <end position="189"/>
    </location>
</feature>
<dbReference type="EMBL" id="MU167212">
    <property type="protein sequence ID" value="KAG0151520.1"/>
    <property type="molecule type" value="Genomic_DNA"/>
</dbReference>
<evidence type="ECO:0000256" key="1">
    <source>
        <dbReference type="SAM" id="MobiDB-lite"/>
    </source>
</evidence>
<feature type="region of interest" description="Disordered" evidence="1">
    <location>
        <begin position="1"/>
        <end position="52"/>
    </location>
</feature>
<dbReference type="Gene3D" id="3.90.180.10">
    <property type="entry name" value="Medium-chain alcohol dehydrogenases, catalytic domain"/>
    <property type="match status" value="1"/>
</dbReference>
<dbReference type="SUPFAM" id="SSF50129">
    <property type="entry name" value="GroES-like"/>
    <property type="match status" value="1"/>
</dbReference>
<dbReference type="PANTHER" id="PTHR11695">
    <property type="entry name" value="ALCOHOL DEHYDROGENASE RELATED"/>
    <property type="match status" value="1"/>
</dbReference>
<feature type="domain" description="Alcohol dehydrogenase-like N-terminal" evidence="2">
    <location>
        <begin position="304"/>
        <end position="386"/>
    </location>
</feature>
<feature type="compositionally biased region" description="Polar residues" evidence="1">
    <location>
        <begin position="18"/>
        <end position="46"/>
    </location>
</feature>
<comment type="caution">
    <text evidence="3">The sequence shown here is derived from an EMBL/GenBank/DDBJ whole genome shotgun (WGS) entry which is preliminary data.</text>
</comment>
<dbReference type="InterPro" id="IPR036291">
    <property type="entry name" value="NAD(P)-bd_dom_sf"/>
</dbReference>
<dbReference type="PANTHER" id="PTHR11695:SF294">
    <property type="entry name" value="RETICULON-4-INTERACTING PROTEIN 1, MITOCHONDRIAL"/>
    <property type="match status" value="1"/>
</dbReference>
<feature type="region of interest" description="Disordered" evidence="1">
    <location>
        <begin position="174"/>
        <end position="193"/>
    </location>
</feature>
<dbReference type="GO" id="GO:0005739">
    <property type="term" value="C:mitochondrion"/>
    <property type="evidence" value="ECO:0007669"/>
    <property type="project" value="TreeGrafter"/>
</dbReference>
<name>A0A9P6NY15_9BASI</name>
<evidence type="ECO:0000313" key="3">
    <source>
        <dbReference type="EMBL" id="KAG0151520.1"/>
    </source>
</evidence>